<name>A0A2P5BMR0_PARAD</name>
<dbReference type="STRING" id="3476.A0A2P5BMR0"/>
<dbReference type="PANTHER" id="PTHR33513">
    <property type="entry name" value="OS06G0523300 PROTEIN"/>
    <property type="match status" value="1"/>
</dbReference>
<dbReference type="AlphaFoldDB" id="A0A2P5BMR0"/>
<organism evidence="2 3">
    <name type="scientific">Parasponia andersonii</name>
    <name type="common">Sponia andersonii</name>
    <dbReference type="NCBI Taxonomy" id="3476"/>
    <lineage>
        <taxon>Eukaryota</taxon>
        <taxon>Viridiplantae</taxon>
        <taxon>Streptophyta</taxon>
        <taxon>Embryophyta</taxon>
        <taxon>Tracheophyta</taxon>
        <taxon>Spermatophyta</taxon>
        <taxon>Magnoliopsida</taxon>
        <taxon>eudicotyledons</taxon>
        <taxon>Gunneridae</taxon>
        <taxon>Pentapetalae</taxon>
        <taxon>rosids</taxon>
        <taxon>fabids</taxon>
        <taxon>Rosales</taxon>
        <taxon>Cannabaceae</taxon>
        <taxon>Parasponia</taxon>
    </lineage>
</organism>
<gene>
    <name evidence="2" type="ORF">PanWU01x14_225340</name>
</gene>
<proteinExistence type="predicted"/>
<accession>A0A2P5BMR0</accession>
<evidence type="ECO:0000313" key="3">
    <source>
        <dbReference type="Proteomes" id="UP000237105"/>
    </source>
</evidence>
<evidence type="ECO:0000313" key="2">
    <source>
        <dbReference type="EMBL" id="PON50092.1"/>
    </source>
</evidence>
<dbReference type="PANTHER" id="PTHR33513:SF45">
    <property type="entry name" value="CYTOPLASMIC TRNA 2-THIOLATION PROTEIN"/>
    <property type="match status" value="1"/>
</dbReference>
<dbReference type="EMBL" id="JXTB01000250">
    <property type="protein sequence ID" value="PON50092.1"/>
    <property type="molecule type" value="Genomic_DNA"/>
</dbReference>
<comment type="caution">
    <text evidence="2">The sequence shown here is derived from an EMBL/GenBank/DDBJ whole genome shotgun (WGS) entry which is preliminary data.</text>
</comment>
<dbReference type="InterPro" id="IPR056139">
    <property type="entry name" value="DUF7722"/>
</dbReference>
<evidence type="ECO:0000259" key="1">
    <source>
        <dbReference type="Pfam" id="PF24847"/>
    </source>
</evidence>
<sequence>MESFTSIGTEKGKQEREGKGFFQMPLHYPKYSQTDYETMPEWKLDRLLSEYGLPAAGSVEQKRKFAMGAFLWPQYSTSFSGLSAQKLMRQRHDKLKLWFHCIECEAIQPEYLYDLSFVYIDSISSLEFGNMCICDHSMQTGT</sequence>
<protein>
    <recommendedName>
        <fullName evidence="1">DUF7722 domain-containing protein</fullName>
    </recommendedName>
</protein>
<reference evidence="3" key="1">
    <citation type="submission" date="2016-06" db="EMBL/GenBank/DDBJ databases">
        <title>Parallel loss of symbiosis genes in relatives of nitrogen-fixing non-legume Parasponia.</title>
        <authorList>
            <person name="Van Velzen R."/>
            <person name="Holmer R."/>
            <person name="Bu F."/>
            <person name="Rutten L."/>
            <person name="Van Zeijl A."/>
            <person name="Liu W."/>
            <person name="Santuari L."/>
            <person name="Cao Q."/>
            <person name="Sharma T."/>
            <person name="Shen D."/>
            <person name="Roswanjaya Y."/>
            <person name="Wardhani T."/>
            <person name="Kalhor M.S."/>
            <person name="Jansen J."/>
            <person name="Van den Hoogen J."/>
            <person name="Gungor B."/>
            <person name="Hartog M."/>
            <person name="Hontelez J."/>
            <person name="Verver J."/>
            <person name="Yang W.-C."/>
            <person name="Schijlen E."/>
            <person name="Repin R."/>
            <person name="Schilthuizen M."/>
            <person name="Schranz E."/>
            <person name="Heidstra R."/>
            <person name="Miyata K."/>
            <person name="Fedorova E."/>
            <person name="Kohlen W."/>
            <person name="Bisseling T."/>
            <person name="Smit S."/>
            <person name="Geurts R."/>
        </authorList>
    </citation>
    <scope>NUCLEOTIDE SEQUENCE [LARGE SCALE GENOMIC DNA]</scope>
    <source>
        <strain evidence="3">cv. WU1-14</strain>
    </source>
</reference>
<feature type="domain" description="DUF7722" evidence="1">
    <location>
        <begin position="28"/>
        <end position="73"/>
    </location>
</feature>
<keyword evidence="3" id="KW-1185">Reference proteome</keyword>
<dbReference type="Proteomes" id="UP000237105">
    <property type="component" value="Unassembled WGS sequence"/>
</dbReference>
<dbReference type="OrthoDB" id="1176053at2759"/>
<dbReference type="Pfam" id="PF24847">
    <property type="entry name" value="DUF7722"/>
    <property type="match status" value="1"/>
</dbReference>